<dbReference type="EnsemblBacteria" id="AAR36694">
    <property type="protein sequence ID" value="AAR36694"/>
    <property type="gene ID" value="GSU3304"/>
</dbReference>
<name>Q747G2_GEOSL</name>
<dbReference type="AlphaFoldDB" id="Q747G2"/>
<dbReference type="OrthoDB" id="5416951at2"/>
<evidence type="ECO:0000256" key="1">
    <source>
        <dbReference type="SAM" id="SignalP"/>
    </source>
</evidence>
<evidence type="ECO:0000313" key="2">
    <source>
        <dbReference type="EMBL" id="AAR36694.1"/>
    </source>
</evidence>
<organism evidence="2 3">
    <name type="scientific">Geobacter sulfurreducens (strain ATCC 51573 / DSM 12127 / PCA)</name>
    <dbReference type="NCBI Taxonomy" id="243231"/>
    <lineage>
        <taxon>Bacteria</taxon>
        <taxon>Pseudomonadati</taxon>
        <taxon>Thermodesulfobacteriota</taxon>
        <taxon>Desulfuromonadia</taxon>
        <taxon>Geobacterales</taxon>
        <taxon>Geobacteraceae</taxon>
        <taxon>Geobacter</taxon>
    </lineage>
</organism>
<gene>
    <name evidence="2" type="primary">ompJ</name>
    <name evidence="2" type="ordered locus">GSU3304</name>
</gene>
<dbReference type="Gene3D" id="2.40.160.100">
    <property type="match status" value="1"/>
</dbReference>
<dbReference type="GO" id="GO:0033215">
    <property type="term" value="P:reductive iron assimilation"/>
    <property type="evidence" value="ECO:0000315"/>
    <property type="project" value="CACAO"/>
</dbReference>
<dbReference type="HOGENOM" id="CLU_045956_0_0_7"/>
<evidence type="ECO:0000313" key="3">
    <source>
        <dbReference type="Proteomes" id="UP000000577"/>
    </source>
</evidence>
<proteinExistence type="predicted"/>
<dbReference type="STRING" id="243231.GSU3304"/>
<sequence>MKKKIFAVAAAGALTAATAVPALALENEFHGMFRVNGFISNFADGASGATKITAQDPKTRNFLEQRARLLYMAKANDDLKLITHFEIDSTWGKSSYVVGRSNDGGALGADSVNIETKNVYLDFNIPSTPLNVKVGIQPISDSYKGVFINADAAAVLAAAKMGDATVALGFARLDDADTFTIGSAANRSATTPGKATRDLYIVDGKYNISKDLKVGGSYYALLADQNDTTLNFALHTIGVNAEYKFDPVTIDGFLLYQRGRTSGTAKVDFGGWAANATAKMKVGPGTLKTSFLYASGEQNANPDNSSYMGVTNETSGANGEHSFYESEMMIMFRNKYNIGDRALVYNVQNVIGGFVGYNANITSKAFAIANVGFVAADKDNTTYGNARVTGEAGHKSKYLGTELNAEVGYKVFDNLTASVQGAYVILGDYFKDTAGTAANPEDPRNPYLTRVMLNYAF</sequence>
<reference evidence="2 3" key="1">
    <citation type="journal article" date="2003" name="Science">
        <title>Genome of Geobacter sulfurreducens: metal reduction in subsurface environments.</title>
        <authorList>
            <person name="Methe B.A."/>
            <person name="Nelson K.E."/>
            <person name="Eisen J.A."/>
            <person name="Paulsen I.T."/>
            <person name="Nelson W."/>
            <person name="Heidelberg J.F."/>
            <person name="Wu D."/>
            <person name="Wu M."/>
            <person name="Ward N."/>
            <person name="Beanan M.J."/>
            <person name="Dodson R.J."/>
            <person name="Madupu R."/>
            <person name="Brinkac L.M."/>
            <person name="Daugherty S.C."/>
            <person name="DeBoy R.T."/>
            <person name="Durkin A.S."/>
            <person name="Gwinn M."/>
            <person name="Kolonay J.F."/>
            <person name="Sullivan S.A."/>
            <person name="Haft D.H."/>
            <person name="Selengut J."/>
            <person name="Davidsen T.M."/>
            <person name="Zafar N."/>
            <person name="White O."/>
            <person name="Tran B."/>
            <person name="Romero C."/>
            <person name="Forberger H.A."/>
            <person name="Weidman J."/>
            <person name="Khouri H."/>
            <person name="Feldblyum T.V."/>
            <person name="Utterback T.R."/>
            <person name="Van Aken S.E."/>
            <person name="Lovley D.R."/>
            <person name="Fraser C.M."/>
        </authorList>
    </citation>
    <scope>NUCLEOTIDE SEQUENCE [LARGE SCALE GENOMIC DNA]</scope>
    <source>
        <strain evidence="3">ATCC 51573 / DSM 12127 / PCA</strain>
    </source>
</reference>
<dbReference type="KEGG" id="gsu:GSU3304"/>
<reference evidence="2 3" key="2">
    <citation type="journal article" date="2012" name="BMC Genomics">
        <title>Comparative genomic analysis of Geobacter sulfurreducens KN400, a strain with enhanced capacity for extracellular electron transfer and electricity production.</title>
        <authorList>
            <person name="Butler J.E."/>
            <person name="Young N.D."/>
            <person name="Aklujkar M."/>
            <person name="Lovley D.R."/>
        </authorList>
    </citation>
    <scope>NUCLEOTIDE SEQUENCE [LARGE SCALE GENOMIC DNA]</scope>
    <source>
        <strain evidence="3">ATCC 51573 / DSM 12127 / PCA</strain>
    </source>
</reference>
<keyword evidence="3" id="KW-1185">Reference proteome</keyword>
<dbReference type="InterPro" id="IPR053728">
    <property type="entry name" value="Alginate_Permeability_Chnl"/>
</dbReference>
<feature type="chain" id="PRO_5004286285" evidence="1">
    <location>
        <begin position="25"/>
        <end position="457"/>
    </location>
</feature>
<dbReference type="InParanoid" id="Q747G2"/>
<feature type="signal peptide" evidence="1">
    <location>
        <begin position="1"/>
        <end position="24"/>
    </location>
</feature>
<accession>Q747G2</accession>
<protein>
    <submittedName>
        <fullName evidence="2">Outer membrane channel OmpJ</fullName>
    </submittedName>
</protein>
<dbReference type="PATRIC" id="fig|243231.5.peg.3322"/>
<dbReference type="RefSeq" id="WP_010943916.1">
    <property type="nucleotide sequence ID" value="NC_002939.5"/>
</dbReference>
<keyword evidence="1" id="KW-0732">Signal</keyword>
<dbReference type="eggNOG" id="ENOG502ZBGT">
    <property type="taxonomic scope" value="Bacteria"/>
</dbReference>
<dbReference type="Proteomes" id="UP000000577">
    <property type="component" value="Chromosome"/>
</dbReference>
<dbReference type="EMBL" id="AE017180">
    <property type="protein sequence ID" value="AAR36694.1"/>
    <property type="molecule type" value="Genomic_DNA"/>
</dbReference>